<dbReference type="Proteomes" id="UP000190074">
    <property type="component" value="Unassembled WGS sequence"/>
</dbReference>
<dbReference type="EMBL" id="FVGW01000001">
    <property type="protein sequence ID" value="SKL52565.1"/>
    <property type="molecule type" value="Genomic_DNA"/>
</dbReference>
<evidence type="ECO:0000313" key="1">
    <source>
        <dbReference type="EMBL" id="SKL52565.1"/>
    </source>
</evidence>
<dbReference type="RefSeq" id="WP_005061762.1">
    <property type="nucleotide sequence ID" value="NZ_FVAE01000003.1"/>
</dbReference>
<proteinExistence type="predicted"/>
<accession>A0A1U0ST45</accession>
<reference evidence="1 2" key="1">
    <citation type="submission" date="2016-11" db="EMBL/GenBank/DDBJ databases">
        <authorList>
            <consortium name="Pathogen Informatics"/>
        </authorList>
    </citation>
    <scope>NUCLEOTIDE SEQUENCE [LARGE SCALE GENOMIC DNA]</scope>
    <source>
        <strain evidence="1 2">911</strain>
    </source>
</reference>
<organism evidence="1 2">
    <name type="scientific">Mycobacteroides abscessus subsp. massiliense</name>
    <dbReference type="NCBI Taxonomy" id="1962118"/>
    <lineage>
        <taxon>Bacteria</taxon>
        <taxon>Bacillati</taxon>
        <taxon>Actinomycetota</taxon>
        <taxon>Actinomycetes</taxon>
        <taxon>Mycobacteriales</taxon>
        <taxon>Mycobacteriaceae</taxon>
        <taxon>Mycobacteroides</taxon>
        <taxon>Mycobacteroides abscessus</taxon>
    </lineage>
</organism>
<evidence type="ECO:0000313" key="2">
    <source>
        <dbReference type="Proteomes" id="UP000190074"/>
    </source>
</evidence>
<evidence type="ECO:0008006" key="3">
    <source>
        <dbReference type="Google" id="ProtNLM"/>
    </source>
</evidence>
<sequence>MHITIPPWLKDAAVDAAERAIKTFAGGFIVGANLADAAVNAALTEIDWQSGINVGAGTLAVSLIFSAASIKLGRSGTASATKAVVPSSLFKLVAGSGR</sequence>
<name>A0A1U0ST45_9MYCO</name>
<gene>
    <name evidence="1" type="ORF">SAMEA2259716_00905</name>
</gene>
<dbReference type="AlphaFoldDB" id="A0A1U0ST45"/>
<protein>
    <recommendedName>
        <fullName evidence="3">Holin</fullName>
    </recommendedName>
</protein>